<dbReference type="Gene3D" id="3.30.457.10">
    <property type="entry name" value="Copper amine oxidase-like, N-terminal domain"/>
    <property type="match status" value="1"/>
</dbReference>
<dbReference type="Pfam" id="PF07833">
    <property type="entry name" value="Cu_amine_oxidN1"/>
    <property type="match status" value="1"/>
</dbReference>
<dbReference type="RefSeq" id="WP_089284633.1">
    <property type="nucleotide sequence ID" value="NZ_FZOJ01000028.1"/>
</dbReference>
<keyword evidence="2" id="KW-0732">Signal</keyword>
<dbReference type="SUPFAM" id="SSF55383">
    <property type="entry name" value="Copper amine oxidase, domain N"/>
    <property type="match status" value="1"/>
</dbReference>
<name>A0A239IIL8_9FIRM</name>
<gene>
    <name evidence="4" type="ORF">SAMN05446037_102842</name>
</gene>
<sequence length="261" mass="28357">MFWKKFALICIICLLTLNGVAVTASAQDKINVKVDNSYIVFEDQDPMVVDGRTMVPMKKIFETLGADIDWDGSTNTVTALKEDTKIVLKIGADTARINGKEVMLDVPAQVINGRTMVPLKFVSEAMGAEVSWDDRTKTVVISTGEINNGNMFDVEPAKAQEQKNTSQDSGMMAVPSEGGSSRTPEQQREELKNKIQNLVENGTITQRQAEKIFDAFSGPAGIMMTPNALNGLVEQGVITKEQADAVMNAVRIGGQVTKLSV</sequence>
<evidence type="ECO:0000256" key="2">
    <source>
        <dbReference type="SAM" id="SignalP"/>
    </source>
</evidence>
<dbReference type="InterPro" id="IPR036582">
    <property type="entry name" value="Mao_N_sf"/>
</dbReference>
<evidence type="ECO:0000256" key="1">
    <source>
        <dbReference type="SAM" id="MobiDB-lite"/>
    </source>
</evidence>
<reference evidence="4 5" key="1">
    <citation type="submission" date="2017-06" db="EMBL/GenBank/DDBJ databases">
        <authorList>
            <person name="Kim H.J."/>
            <person name="Triplett B.A."/>
        </authorList>
    </citation>
    <scope>NUCLEOTIDE SEQUENCE [LARGE SCALE GENOMIC DNA]</scope>
    <source>
        <strain evidence="4 5">SCA</strain>
    </source>
</reference>
<evidence type="ECO:0000313" key="5">
    <source>
        <dbReference type="Proteomes" id="UP000198304"/>
    </source>
</evidence>
<proteinExistence type="predicted"/>
<dbReference type="EMBL" id="FZOJ01000028">
    <property type="protein sequence ID" value="SNS93616.1"/>
    <property type="molecule type" value="Genomic_DNA"/>
</dbReference>
<accession>A0A239IIL8</accession>
<dbReference type="OrthoDB" id="2379109at2"/>
<evidence type="ECO:0000259" key="3">
    <source>
        <dbReference type="Pfam" id="PF07833"/>
    </source>
</evidence>
<feature type="chain" id="PRO_5012941202" evidence="2">
    <location>
        <begin position="27"/>
        <end position="261"/>
    </location>
</feature>
<dbReference type="InterPro" id="IPR012854">
    <property type="entry name" value="Cu_amine_oxidase-like_N"/>
</dbReference>
<dbReference type="AlphaFoldDB" id="A0A239IIL8"/>
<feature type="domain" description="Copper amine oxidase-like N-terminal" evidence="3">
    <location>
        <begin position="34"/>
        <end position="141"/>
    </location>
</feature>
<evidence type="ECO:0000313" key="4">
    <source>
        <dbReference type="EMBL" id="SNS93616.1"/>
    </source>
</evidence>
<feature type="signal peptide" evidence="2">
    <location>
        <begin position="1"/>
        <end position="26"/>
    </location>
</feature>
<protein>
    <submittedName>
        <fullName evidence="4">Copper amine oxidase N-terminal domain-containing protein</fullName>
    </submittedName>
</protein>
<feature type="region of interest" description="Disordered" evidence="1">
    <location>
        <begin position="158"/>
        <end position="189"/>
    </location>
</feature>
<dbReference type="Proteomes" id="UP000198304">
    <property type="component" value="Unassembled WGS sequence"/>
</dbReference>
<organism evidence="4 5">
    <name type="scientific">Anaerovirgula multivorans</name>
    <dbReference type="NCBI Taxonomy" id="312168"/>
    <lineage>
        <taxon>Bacteria</taxon>
        <taxon>Bacillati</taxon>
        <taxon>Bacillota</taxon>
        <taxon>Clostridia</taxon>
        <taxon>Peptostreptococcales</taxon>
        <taxon>Natronincolaceae</taxon>
        <taxon>Anaerovirgula</taxon>
    </lineage>
</organism>
<keyword evidence="5" id="KW-1185">Reference proteome</keyword>